<name>A0A6P8IC31_ACTTE</name>
<gene>
    <name evidence="14" type="primary">LOC116298221</name>
</gene>
<keyword evidence="5" id="KW-0862">Zinc</keyword>
<keyword evidence="4" id="KW-0479">Metal-binding</keyword>
<comment type="cofactor">
    <cofactor evidence="1">
        <name>pyridoxal 5'-phosphate</name>
        <dbReference type="ChEBI" id="CHEBI:597326"/>
    </cofactor>
</comment>
<evidence type="ECO:0000256" key="11">
    <source>
        <dbReference type="ARBA" id="ARBA00075219"/>
    </source>
</evidence>
<dbReference type="GO" id="GO:0046872">
    <property type="term" value="F:metal ion binding"/>
    <property type="evidence" value="ECO:0007669"/>
    <property type="project" value="UniProtKB-KW"/>
</dbReference>
<keyword evidence="13" id="KW-1185">Reference proteome</keyword>
<comment type="catalytic activity">
    <reaction evidence="8">
        <text>D-serine = pyruvate + NH4(+)</text>
        <dbReference type="Rhea" id="RHEA:13977"/>
        <dbReference type="ChEBI" id="CHEBI:15361"/>
        <dbReference type="ChEBI" id="CHEBI:28938"/>
        <dbReference type="ChEBI" id="CHEBI:35247"/>
        <dbReference type="EC" id="4.3.1.18"/>
    </reaction>
    <physiologicalReaction direction="left-to-right" evidence="8">
        <dbReference type="Rhea" id="RHEA:13978"/>
    </physiologicalReaction>
</comment>
<dbReference type="KEGG" id="aten:116298221"/>
<dbReference type="GeneID" id="116298221"/>
<dbReference type="InterPro" id="IPR042208">
    <property type="entry name" value="D-ser_dehydrat-like_sf"/>
</dbReference>
<dbReference type="InterPro" id="IPR029066">
    <property type="entry name" value="PLP-binding_barrel"/>
</dbReference>
<dbReference type="RefSeq" id="XP_031562465.1">
    <property type="nucleotide sequence ID" value="XM_031706605.1"/>
</dbReference>
<evidence type="ECO:0000256" key="5">
    <source>
        <dbReference type="ARBA" id="ARBA00022833"/>
    </source>
</evidence>
<dbReference type="PANTHER" id="PTHR28004:SF2">
    <property type="entry name" value="D-SERINE DEHYDRATASE"/>
    <property type="match status" value="1"/>
</dbReference>
<proteinExistence type="inferred from homology"/>
<dbReference type="Gene3D" id="2.40.37.20">
    <property type="entry name" value="D-serine dehydratase-like domain"/>
    <property type="match status" value="1"/>
</dbReference>
<evidence type="ECO:0000256" key="4">
    <source>
        <dbReference type="ARBA" id="ARBA00022723"/>
    </source>
</evidence>
<dbReference type="Gene3D" id="3.20.20.10">
    <property type="entry name" value="Alanine racemase"/>
    <property type="match status" value="1"/>
</dbReference>
<evidence type="ECO:0000256" key="6">
    <source>
        <dbReference type="ARBA" id="ARBA00022898"/>
    </source>
</evidence>
<dbReference type="AlphaFoldDB" id="A0A6P8IC31"/>
<dbReference type="SUPFAM" id="SSF51419">
    <property type="entry name" value="PLP-binding barrel"/>
    <property type="match status" value="1"/>
</dbReference>
<dbReference type="Pfam" id="PF01168">
    <property type="entry name" value="Ala_racemase_N"/>
    <property type="match status" value="1"/>
</dbReference>
<evidence type="ECO:0000256" key="9">
    <source>
        <dbReference type="ARBA" id="ARBA00066349"/>
    </source>
</evidence>
<dbReference type="OrthoDB" id="20198at2759"/>
<dbReference type="GO" id="GO:0008721">
    <property type="term" value="F:D-serine ammonia-lyase activity"/>
    <property type="evidence" value="ECO:0007669"/>
    <property type="project" value="UniProtKB-EC"/>
</dbReference>
<dbReference type="InterPro" id="IPR001608">
    <property type="entry name" value="Ala_racemase_N"/>
</dbReference>
<protein>
    <recommendedName>
        <fullName evidence="10">D-serine dehydratase</fullName>
        <ecNumber evidence="9">4.3.1.18</ecNumber>
    </recommendedName>
    <alternativeName>
        <fullName evidence="11">D-serine deaminase</fullName>
    </alternativeName>
</protein>
<dbReference type="Pfam" id="PF14031">
    <property type="entry name" value="D-ser_dehydrat"/>
    <property type="match status" value="1"/>
</dbReference>
<dbReference type="InParanoid" id="A0A6P8IC31"/>
<dbReference type="InterPro" id="IPR051466">
    <property type="entry name" value="D-amino_acid_metab_enzyme"/>
</dbReference>
<keyword evidence="6" id="KW-0663">Pyridoxal phosphate</keyword>
<evidence type="ECO:0000256" key="10">
    <source>
        <dbReference type="ARBA" id="ARBA00069616"/>
    </source>
</evidence>
<comment type="similarity">
    <text evidence="3">Belongs to the DSD1 family.</text>
</comment>
<dbReference type="GO" id="GO:0036088">
    <property type="term" value="P:D-serine catabolic process"/>
    <property type="evidence" value="ECO:0007669"/>
    <property type="project" value="TreeGrafter"/>
</dbReference>
<feature type="domain" description="D-serine dehydratase-like" evidence="12">
    <location>
        <begin position="256"/>
        <end position="345"/>
    </location>
</feature>
<evidence type="ECO:0000259" key="12">
    <source>
        <dbReference type="SMART" id="SM01119"/>
    </source>
</evidence>
<dbReference type="Proteomes" id="UP000515163">
    <property type="component" value="Unplaced"/>
</dbReference>
<dbReference type="EC" id="4.3.1.18" evidence="9"/>
<reference evidence="14" key="1">
    <citation type="submission" date="2025-08" db="UniProtKB">
        <authorList>
            <consortium name="RefSeq"/>
        </authorList>
    </citation>
    <scope>IDENTIFICATION</scope>
    <source>
        <tissue evidence="14">Tentacle</tissue>
    </source>
</reference>
<evidence type="ECO:0000313" key="14">
    <source>
        <dbReference type="RefSeq" id="XP_031562465.1"/>
    </source>
</evidence>
<dbReference type="InterPro" id="IPR026956">
    <property type="entry name" value="D-ser_dehydrat-like_dom"/>
</dbReference>
<comment type="cofactor">
    <cofactor evidence="2">
        <name>Zn(2+)</name>
        <dbReference type="ChEBI" id="CHEBI:29105"/>
    </cofactor>
</comment>
<sequence>MKITELRTPALLVDLEKLKKNCEDMIERCKTIGVVLRPHMKTHKTLEAAHCMTGGTKKCIVVSTLSEAEFYADGGYDDITYGFPITPDKLPQAASLVKRLEKFHVFVDNDVILKALVDFSLPEGKKWSVFLKVDCGKGRAGVLYDDPQAITLAKAITSETSLMFAGLYLHCGDSYRVTGEDSIRKHGKTTYERIVGLVNRLKESGIVCPTVGVGSTPNCSKPIPDIQGITEFHPGNYVFYDYQQTLTGSCKIENVAVKVLTRVIGVYPSKGQILVDCGFTALSQDGMRRLPQDNFCFIDGHPNLKMVALTQEIGKIMAAKDNDPIDYSKYPIGSFLWIIPYHVLS</sequence>
<evidence type="ECO:0000256" key="2">
    <source>
        <dbReference type="ARBA" id="ARBA00001947"/>
    </source>
</evidence>
<dbReference type="SMART" id="SM01119">
    <property type="entry name" value="D-ser_dehydrat"/>
    <property type="match status" value="1"/>
</dbReference>
<evidence type="ECO:0000256" key="8">
    <source>
        <dbReference type="ARBA" id="ARBA00051198"/>
    </source>
</evidence>
<organism evidence="13 14">
    <name type="scientific">Actinia tenebrosa</name>
    <name type="common">Australian red waratah sea anemone</name>
    <dbReference type="NCBI Taxonomy" id="6105"/>
    <lineage>
        <taxon>Eukaryota</taxon>
        <taxon>Metazoa</taxon>
        <taxon>Cnidaria</taxon>
        <taxon>Anthozoa</taxon>
        <taxon>Hexacorallia</taxon>
        <taxon>Actiniaria</taxon>
        <taxon>Actiniidae</taxon>
        <taxon>Actinia</taxon>
    </lineage>
</organism>
<accession>A0A6P8IC31</accession>
<evidence type="ECO:0000256" key="3">
    <source>
        <dbReference type="ARBA" id="ARBA00005323"/>
    </source>
</evidence>
<evidence type="ECO:0000256" key="1">
    <source>
        <dbReference type="ARBA" id="ARBA00001933"/>
    </source>
</evidence>
<dbReference type="PANTHER" id="PTHR28004">
    <property type="entry name" value="ZGC:162816-RELATED"/>
    <property type="match status" value="1"/>
</dbReference>
<keyword evidence="7" id="KW-0456">Lyase</keyword>
<dbReference type="FunFam" id="3.20.20.10:FF:000016">
    <property type="entry name" value="D-serine dehydratase"/>
    <property type="match status" value="1"/>
</dbReference>
<evidence type="ECO:0000256" key="7">
    <source>
        <dbReference type="ARBA" id="ARBA00023239"/>
    </source>
</evidence>
<evidence type="ECO:0000313" key="13">
    <source>
        <dbReference type="Proteomes" id="UP000515163"/>
    </source>
</evidence>